<gene>
    <name evidence="1" type="ORF">LEP1GSC115_5247</name>
</gene>
<sequence>MFFQTWESGCFFSFFLRSLPPDHRILPFTPSKKEIP</sequence>
<proteinExistence type="predicted"/>
<feature type="non-terminal residue" evidence="1">
    <location>
        <position position="36"/>
    </location>
</feature>
<accession>N1UGL8</accession>
<protein>
    <submittedName>
        <fullName evidence="1">Uncharacterized protein</fullName>
    </submittedName>
</protein>
<dbReference type="AlphaFoldDB" id="N1UGL8"/>
<dbReference type="Proteomes" id="UP000012220">
    <property type="component" value="Unassembled WGS sequence"/>
</dbReference>
<evidence type="ECO:0000313" key="1">
    <source>
        <dbReference type="EMBL" id="EMY23046.1"/>
    </source>
</evidence>
<dbReference type="EMBL" id="AHNY02000264">
    <property type="protein sequence ID" value="EMY23046.1"/>
    <property type="molecule type" value="Genomic_DNA"/>
</dbReference>
<comment type="caution">
    <text evidence="1">The sequence shown here is derived from an EMBL/GenBank/DDBJ whole genome shotgun (WGS) entry which is preliminary data.</text>
</comment>
<reference evidence="1 2" key="1">
    <citation type="submission" date="2013-02" db="EMBL/GenBank/DDBJ databases">
        <authorList>
            <person name="Harkins D.M."/>
            <person name="Durkin A.S."/>
            <person name="Brinkac L.M."/>
            <person name="Haft D.H."/>
            <person name="Selengut J.D."/>
            <person name="Sanka R."/>
            <person name="DePew J."/>
            <person name="Purushe J."/>
            <person name="Picardeau M."/>
            <person name="Werts C."/>
            <person name="Goarant C."/>
            <person name="Vinetz J.M."/>
            <person name="Sutton G.G."/>
            <person name="Nierman W.C."/>
            <person name="Fouts D.E."/>
        </authorList>
    </citation>
    <scope>NUCLEOTIDE SEQUENCE [LARGE SCALE GENOMIC DNA]</scope>
    <source>
        <strain evidence="1 2">200703203</strain>
    </source>
</reference>
<organism evidence="1 2">
    <name type="scientific">Leptospira interrogans serovar Australis str. 200703203</name>
    <dbReference type="NCBI Taxonomy" id="1085541"/>
    <lineage>
        <taxon>Bacteria</taxon>
        <taxon>Pseudomonadati</taxon>
        <taxon>Spirochaetota</taxon>
        <taxon>Spirochaetia</taxon>
        <taxon>Leptospirales</taxon>
        <taxon>Leptospiraceae</taxon>
        <taxon>Leptospira</taxon>
    </lineage>
</organism>
<name>N1UGL8_LEPIR</name>
<evidence type="ECO:0000313" key="2">
    <source>
        <dbReference type="Proteomes" id="UP000012220"/>
    </source>
</evidence>